<dbReference type="GO" id="GO:0006895">
    <property type="term" value="P:Golgi to endosome transport"/>
    <property type="evidence" value="ECO:0007669"/>
    <property type="project" value="TreeGrafter"/>
</dbReference>
<dbReference type="InterPro" id="IPR019185">
    <property type="entry name" value="Integral_membrane_SYS1-rel"/>
</dbReference>
<dbReference type="GO" id="GO:0005802">
    <property type="term" value="C:trans-Golgi network"/>
    <property type="evidence" value="ECO:0007669"/>
    <property type="project" value="TreeGrafter"/>
</dbReference>
<dbReference type="VEuPathDB" id="FungiDB:AJ78_01464"/>
<evidence type="ECO:0000313" key="12">
    <source>
        <dbReference type="Proteomes" id="UP000182235"/>
    </source>
</evidence>
<proteinExistence type="inferred from homology"/>
<evidence type="ECO:0000256" key="7">
    <source>
        <dbReference type="ARBA" id="ARBA00023034"/>
    </source>
</evidence>
<comment type="caution">
    <text evidence="11">The sequence shown here is derived from an EMBL/GenBank/DDBJ whole genome shotgun (WGS) entry which is preliminary data.</text>
</comment>
<protein>
    <recommendedName>
        <fullName evidence="13">Protein SYS1</fullName>
    </recommendedName>
</protein>
<keyword evidence="3" id="KW-0813">Transport</keyword>
<gene>
    <name evidence="11" type="ORF">AJ78_01464</name>
</gene>
<evidence type="ECO:0000256" key="6">
    <source>
        <dbReference type="ARBA" id="ARBA00022989"/>
    </source>
</evidence>
<dbReference type="AlphaFoldDB" id="A0A1J9QRN3"/>
<feature type="transmembrane region" description="Helical" evidence="10">
    <location>
        <begin position="30"/>
        <end position="50"/>
    </location>
</feature>
<keyword evidence="7" id="KW-0333">Golgi apparatus</keyword>
<dbReference type="PANTHER" id="PTHR12952">
    <property type="entry name" value="SYS1"/>
    <property type="match status" value="1"/>
</dbReference>
<accession>A0A1J9QRN3</accession>
<keyword evidence="12" id="KW-1185">Reference proteome</keyword>
<keyword evidence="6 10" id="KW-1133">Transmembrane helix</keyword>
<dbReference type="PANTHER" id="PTHR12952:SF0">
    <property type="entry name" value="PROTEIN SYS1 HOMOLOG"/>
    <property type="match status" value="1"/>
</dbReference>
<comment type="subcellular location">
    <subcellularLocation>
        <location evidence="1">Golgi apparatus membrane</location>
        <topology evidence="1">Multi-pass membrane protein</topology>
    </subcellularLocation>
</comment>
<dbReference type="GO" id="GO:0034067">
    <property type="term" value="P:protein localization to Golgi apparatus"/>
    <property type="evidence" value="ECO:0007669"/>
    <property type="project" value="TreeGrafter"/>
</dbReference>
<feature type="transmembrane region" description="Helical" evidence="10">
    <location>
        <begin position="123"/>
        <end position="144"/>
    </location>
</feature>
<dbReference type="Proteomes" id="UP000182235">
    <property type="component" value="Unassembled WGS sequence"/>
</dbReference>
<feature type="region of interest" description="Disordered" evidence="9">
    <location>
        <begin position="161"/>
        <end position="222"/>
    </location>
</feature>
<evidence type="ECO:0000256" key="8">
    <source>
        <dbReference type="ARBA" id="ARBA00023136"/>
    </source>
</evidence>
<comment type="similarity">
    <text evidence="2">Belongs to the SYS1 family.</text>
</comment>
<evidence type="ECO:0000256" key="9">
    <source>
        <dbReference type="SAM" id="MobiDB-lite"/>
    </source>
</evidence>
<dbReference type="OrthoDB" id="542931at2759"/>
<sequence length="222" mass="24570">MQRRRRPPRARTLTDFPPLKILKKILFLQAAYYTCATILILFAAVVAGAAFSPDLILSWRSLRGDTTIGWTLGLVWLLNSAVGVIFLLLWVSRSKLIPDFALTIHFIHLLITSFYTHSLPTNWLWWGLQITSSALMTFLGMWVCQWRELQPIVFGGSAVNASSSGGDNNGTNRSGDDTTGDRDDSGGGGIFGFSRGRGRGRNRDGGGDYEMVGMKERIDDPV</sequence>
<dbReference type="GO" id="GO:0043001">
    <property type="term" value="P:Golgi to plasma membrane protein transport"/>
    <property type="evidence" value="ECO:0007669"/>
    <property type="project" value="TreeGrafter"/>
</dbReference>
<feature type="compositionally biased region" description="Basic and acidic residues" evidence="9">
    <location>
        <begin position="174"/>
        <end position="185"/>
    </location>
</feature>
<dbReference type="Pfam" id="PF09801">
    <property type="entry name" value="SYS1"/>
    <property type="match status" value="1"/>
</dbReference>
<feature type="compositionally biased region" description="Low complexity" evidence="9">
    <location>
        <begin position="161"/>
        <end position="173"/>
    </location>
</feature>
<organism evidence="11 12">
    <name type="scientific">Emergomyces pasteurianus Ep9510</name>
    <dbReference type="NCBI Taxonomy" id="1447872"/>
    <lineage>
        <taxon>Eukaryota</taxon>
        <taxon>Fungi</taxon>
        <taxon>Dikarya</taxon>
        <taxon>Ascomycota</taxon>
        <taxon>Pezizomycotina</taxon>
        <taxon>Eurotiomycetes</taxon>
        <taxon>Eurotiomycetidae</taxon>
        <taxon>Onygenales</taxon>
        <taxon>Ajellomycetaceae</taxon>
        <taxon>Emergomyces</taxon>
    </lineage>
</organism>
<keyword evidence="4 10" id="KW-0812">Transmembrane</keyword>
<name>A0A1J9QRN3_9EURO</name>
<dbReference type="STRING" id="1447872.A0A1J9QRN3"/>
<evidence type="ECO:0000256" key="2">
    <source>
        <dbReference type="ARBA" id="ARBA00008160"/>
    </source>
</evidence>
<dbReference type="GO" id="GO:0000139">
    <property type="term" value="C:Golgi membrane"/>
    <property type="evidence" value="ECO:0007669"/>
    <property type="project" value="UniProtKB-SubCell"/>
</dbReference>
<evidence type="ECO:0000313" key="11">
    <source>
        <dbReference type="EMBL" id="OJD18548.1"/>
    </source>
</evidence>
<evidence type="ECO:0000256" key="4">
    <source>
        <dbReference type="ARBA" id="ARBA00022692"/>
    </source>
</evidence>
<evidence type="ECO:0000256" key="5">
    <source>
        <dbReference type="ARBA" id="ARBA00022927"/>
    </source>
</evidence>
<keyword evidence="5" id="KW-0653">Protein transport</keyword>
<keyword evidence="8 10" id="KW-0472">Membrane</keyword>
<feature type="compositionally biased region" description="Basic and acidic residues" evidence="9">
    <location>
        <begin position="213"/>
        <end position="222"/>
    </location>
</feature>
<evidence type="ECO:0008006" key="13">
    <source>
        <dbReference type="Google" id="ProtNLM"/>
    </source>
</evidence>
<feature type="transmembrane region" description="Helical" evidence="10">
    <location>
        <begin position="100"/>
        <end position="117"/>
    </location>
</feature>
<dbReference type="EMBL" id="LGRN01000032">
    <property type="protein sequence ID" value="OJD18548.1"/>
    <property type="molecule type" value="Genomic_DNA"/>
</dbReference>
<evidence type="ECO:0000256" key="3">
    <source>
        <dbReference type="ARBA" id="ARBA00022448"/>
    </source>
</evidence>
<feature type="transmembrane region" description="Helical" evidence="10">
    <location>
        <begin position="70"/>
        <end position="91"/>
    </location>
</feature>
<dbReference type="GO" id="GO:0005829">
    <property type="term" value="C:cytosol"/>
    <property type="evidence" value="ECO:0007669"/>
    <property type="project" value="GOC"/>
</dbReference>
<evidence type="ECO:0000256" key="1">
    <source>
        <dbReference type="ARBA" id="ARBA00004653"/>
    </source>
</evidence>
<evidence type="ECO:0000256" key="10">
    <source>
        <dbReference type="SAM" id="Phobius"/>
    </source>
</evidence>
<reference evidence="11 12" key="1">
    <citation type="submission" date="2015-07" db="EMBL/GenBank/DDBJ databases">
        <title>Emmonsia species relationships and genome sequence.</title>
        <authorList>
            <consortium name="The Broad Institute Genomics Platform"/>
            <person name="Cuomo C.A."/>
            <person name="Munoz J.F."/>
            <person name="Imamovic A."/>
            <person name="Priest M.E."/>
            <person name="Young S."/>
            <person name="Clay O.K."/>
            <person name="McEwen J.G."/>
        </authorList>
    </citation>
    <scope>NUCLEOTIDE SEQUENCE [LARGE SCALE GENOMIC DNA]</scope>
    <source>
        <strain evidence="11 12">UAMH 9510</strain>
    </source>
</reference>